<dbReference type="PROSITE" id="PS50053">
    <property type="entry name" value="UBIQUITIN_2"/>
    <property type="match status" value="1"/>
</dbReference>
<comment type="caution">
    <text evidence="3">The sequence shown here is derived from an EMBL/GenBank/DDBJ whole genome shotgun (WGS) entry which is preliminary data.</text>
</comment>
<feature type="domain" description="Ubiquitin-like" evidence="2">
    <location>
        <begin position="417"/>
        <end position="489"/>
    </location>
</feature>
<evidence type="ECO:0000313" key="3">
    <source>
        <dbReference type="EMBL" id="KAF3278493.1"/>
    </source>
</evidence>
<dbReference type="InterPro" id="IPR029071">
    <property type="entry name" value="Ubiquitin-like_domsf"/>
</dbReference>
<feature type="compositionally biased region" description="Polar residues" evidence="1">
    <location>
        <begin position="59"/>
        <end position="72"/>
    </location>
</feature>
<evidence type="ECO:0000256" key="1">
    <source>
        <dbReference type="SAM" id="MobiDB-lite"/>
    </source>
</evidence>
<feature type="compositionally biased region" description="Basic and acidic residues" evidence="1">
    <location>
        <begin position="103"/>
        <end position="125"/>
    </location>
</feature>
<proteinExistence type="predicted"/>
<gene>
    <name evidence="3" type="ORF">TWF970_004506</name>
</gene>
<dbReference type="AlphaFoldDB" id="A0A7C8V6K3"/>
<dbReference type="SUPFAM" id="SSF54236">
    <property type="entry name" value="Ubiquitin-like"/>
    <property type="match status" value="1"/>
</dbReference>
<dbReference type="CDD" id="cd17080">
    <property type="entry name" value="Ubl_SLD2_Esc2_like"/>
    <property type="match status" value="1"/>
</dbReference>
<dbReference type="OMA" id="VHMEAVT"/>
<dbReference type="OrthoDB" id="3365399at2759"/>
<reference evidence="3 4" key="1">
    <citation type="submission" date="2020-01" db="EMBL/GenBank/DDBJ databases">
        <authorList>
            <person name="Palmer J.M."/>
        </authorList>
    </citation>
    <scope>NUCLEOTIDE SEQUENCE [LARGE SCALE GENOMIC DNA]</scope>
    <source>
        <strain evidence="3 4">TWF970</strain>
    </source>
</reference>
<feature type="compositionally biased region" description="Low complexity" evidence="1">
    <location>
        <begin position="28"/>
        <end position="49"/>
    </location>
</feature>
<name>A0A7C8V6K3_ORBOL</name>
<organism evidence="3 4">
    <name type="scientific">Orbilia oligospora</name>
    <name type="common">Nematode-trapping fungus</name>
    <name type="synonym">Arthrobotrys oligospora</name>
    <dbReference type="NCBI Taxonomy" id="2813651"/>
    <lineage>
        <taxon>Eukaryota</taxon>
        <taxon>Fungi</taxon>
        <taxon>Dikarya</taxon>
        <taxon>Ascomycota</taxon>
        <taxon>Pezizomycotina</taxon>
        <taxon>Orbiliomycetes</taxon>
        <taxon>Orbiliales</taxon>
        <taxon>Orbiliaceae</taxon>
        <taxon>Orbilia</taxon>
    </lineage>
</organism>
<evidence type="ECO:0000259" key="2">
    <source>
        <dbReference type="PROSITE" id="PS50053"/>
    </source>
</evidence>
<feature type="compositionally biased region" description="Basic and acidic residues" evidence="1">
    <location>
        <begin position="136"/>
        <end position="160"/>
    </location>
</feature>
<dbReference type="SMART" id="SM00213">
    <property type="entry name" value="UBQ"/>
    <property type="match status" value="1"/>
</dbReference>
<dbReference type="Proteomes" id="UP000474640">
    <property type="component" value="Unassembled WGS sequence"/>
</dbReference>
<feature type="compositionally biased region" description="Polar residues" evidence="1">
    <location>
        <begin position="80"/>
        <end position="102"/>
    </location>
</feature>
<feature type="region of interest" description="Disordered" evidence="1">
    <location>
        <begin position="1"/>
        <end position="206"/>
    </location>
</feature>
<dbReference type="EMBL" id="JAABOJ010000024">
    <property type="protein sequence ID" value="KAF3278493.1"/>
    <property type="molecule type" value="Genomic_DNA"/>
</dbReference>
<feature type="compositionally biased region" description="Basic and acidic residues" evidence="1">
    <location>
        <begin position="183"/>
        <end position="195"/>
    </location>
</feature>
<dbReference type="InterPro" id="IPR022617">
    <property type="entry name" value="Rad60/SUMO-like_dom"/>
</dbReference>
<dbReference type="Pfam" id="PF11976">
    <property type="entry name" value="Rad60-SLD"/>
    <property type="match status" value="1"/>
</dbReference>
<dbReference type="InterPro" id="IPR000626">
    <property type="entry name" value="Ubiquitin-like_dom"/>
</dbReference>
<sequence length="489" mass="55226">MSAERPARKKPVLKGIAGFKMASRKPTVVKSDIESSSSSSPSTLVASTTPILAKERSTTIDLTPPTASQSSPPLLKKEPSTTIDLTSPTASQATVPSGSQNPKKTEKKKEFNDLEFFGRSKDVHAGMRIVAKAKRQKEAEAREQRAKAVAEEKKKIEPRRYSKRRKSDDETAILIGDDENDDNKDPDFLPRKNRDPTLTPRTSVEPIDPSEVDRVLEAFNKKKAEVEARSRVLSPPLSTQLLASQHATSTNPADASKDIVIQILIISGIPGTKPMVFNRKFGQTLGKVRDTWARMQGFTEDQIQHLVLVWQNETRAFDSTVPKSLGIRFDRDGKMYLDRKGGNDSFSTLGKDEREAIRNGIKPDDCRIYFDAMWDEEFEGLLRQREAAKEREKALELSSDHEDEEVVTGIALNTQMMEITLKGKHFKELQLKVKPSMKISEVIERMRDERKIDEDTEIELHFDGEELEEDMTLEDAEIEDEFQIDVVLW</sequence>
<protein>
    <recommendedName>
        <fullName evidence="2">Ubiquitin-like domain-containing protein</fullName>
    </recommendedName>
</protein>
<dbReference type="Gene3D" id="3.10.20.90">
    <property type="entry name" value="Phosphatidylinositol 3-kinase Catalytic Subunit, Chain A, domain 1"/>
    <property type="match status" value="1"/>
</dbReference>
<accession>A0A7C8V6K3</accession>
<evidence type="ECO:0000313" key="4">
    <source>
        <dbReference type="Proteomes" id="UP000474640"/>
    </source>
</evidence>